<reference evidence="6" key="1">
    <citation type="submission" date="2023-07" db="EMBL/GenBank/DDBJ databases">
        <title>Conexibacter stalactiti sp. nov., isolated from stalactites in a lava cave and emended description of the genus Conexibacter.</title>
        <authorList>
            <person name="Lee S.D."/>
        </authorList>
    </citation>
    <scope>NUCLEOTIDE SEQUENCE [LARGE SCALE GENOMIC DNA]</scope>
    <source>
        <strain evidence="6">KCTC 39840</strain>
    </source>
</reference>
<dbReference type="Proteomes" id="UP001284601">
    <property type="component" value="Unassembled WGS sequence"/>
</dbReference>
<keyword evidence="2" id="KW-0238">DNA-binding</keyword>
<gene>
    <name evidence="5" type="ORF">R7226_00105</name>
</gene>
<dbReference type="PANTHER" id="PTHR33164">
    <property type="entry name" value="TRANSCRIPTIONAL REGULATOR, MARR FAMILY"/>
    <property type="match status" value="1"/>
</dbReference>
<keyword evidence="3" id="KW-0804">Transcription</keyword>
<dbReference type="PANTHER" id="PTHR33164:SF43">
    <property type="entry name" value="HTH-TYPE TRANSCRIPTIONAL REPRESSOR YETL"/>
    <property type="match status" value="1"/>
</dbReference>
<evidence type="ECO:0000256" key="1">
    <source>
        <dbReference type="ARBA" id="ARBA00023015"/>
    </source>
</evidence>
<dbReference type="PROSITE" id="PS01117">
    <property type="entry name" value="HTH_MARR_1"/>
    <property type="match status" value="1"/>
</dbReference>
<dbReference type="InterPro" id="IPR000835">
    <property type="entry name" value="HTH_MarR-typ"/>
</dbReference>
<dbReference type="SMART" id="SM00347">
    <property type="entry name" value="HTH_MARR"/>
    <property type="match status" value="1"/>
</dbReference>
<dbReference type="InterPro" id="IPR023187">
    <property type="entry name" value="Tscrpt_reg_MarR-type_CS"/>
</dbReference>
<dbReference type="Pfam" id="PF01047">
    <property type="entry name" value="MarR"/>
    <property type="match status" value="1"/>
</dbReference>
<accession>A0ABU4HHC9</accession>
<keyword evidence="6" id="KW-1185">Reference proteome</keyword>
<dbReference type="Gene3D" id="1.10.10.10">
    <property type="entry name" value="Winged helix-like DNA-binding domain superfamily/Winged helix DNA-binding domain"/>
    <property type="match status" value="1"/>
</dbReference>
<evidence type="ECO:0000313" key="5">
    <source>
        <dbReference type="EMBL" id="MDW5592716.1"/>
    </source>
</evidence>
<dbReference type="InterPro" id="IPR039422">
    <property type="entry name" value="MarR/SlyA-like"/>
</dbReference>
<dbReference type="RefSeq" id="WP_318594975.1">
    <property type="nucleotide sequence ID" value="NZ_JAWSTH010000001.1"/>
</dbReference>
<evidence type="ECO:0000256" key="3">
    <source>
        <dbReference type="ARBA" id="ARBA00023163"/>
    </source>
</evidence>
<dbReference type="InterPro" id="IPR036390">
    <property type="entry name" value="WH_DNA-bd_sf"/>
</dbReference>
<name>A0ABU4HHC9_9ACTN</name>
<comment type="caution">
    <text evidence="5">The sequence shown here is derived from an EMBL/GenBank/DDBJ whole genome shotgun (WGS) entry which is preliminary data.</text>
</comment>
<sequence>MAVAPLHSSTALLDHLARISRAHTEATLSALGLRPRHLVTLTVLRQHAPATQQALAQQLAIDRTNLVGLLNELESAGLLARRRSEADRRRHFVELTPAGERTLDRAERAIEAAEAELLQGLSEQERGTLYELLQRATAGHMLDCAGAAGLHSDAAACIEADSADDAS</sequence>
<dbReference type="InterPro" id="IPR036388">
    <property type="entry name" value="WH-like_DNA-bd_sf"/>
</dbReference>
<dbReference type="SUPFAM" id="SSF46785">
    <property type="entry name" value="Winged helix' DNA-binding domain"/>
    <property type="match status" value="1"/>
</dbReference>
<dbReference type="EMBL" id="JAWSTH010000001">
    <property type="protein sequence ID" value="MDW5592716.1"/>
    <property type="molecule type" value="Genomic_DNA"/>
</dbReference>
<evidence type="ECO:0000256" key="2">
    <source>
        <dbReference type="ARBA" id="ARBA00023125"/>
    </source>
</evidence>
<keyword evidence="1" id="KW-0805">Transcription regulation</keyword>
<protein>
    <submittedName>
        <fullName evidence="5">MarR family transcriptional regulator</fullName>
    </submittedName>
</protein>
<evidence type="ECO:0000313" key="6">
    <source>
        <dbReference type="Proteomes" id="UP001284601"/>
    </source>
</evidence>
<feature type="domain" description="HTH marR-type" evidence="4">
    <location>
        <begin position="9"/>
        <end position="138"/>
    </location>
</feature>
<dbReference type="PRINTS" id="PR00598">
    <property type="entry name" value="HTHMARR"/>
</dbReference>
<proteinExistence type="predicted"/>
<evidence type="ECO:0000259" key="4">
    <source>
        <dbReference type="PROSITE" id="PS50995"/>
    </source>
</evidence>
<organism evidence="5 6">
    <name type="scientific">Conexibacter stalactiti</name>
    <dbReference type="NCBI Taxonomy" id="1940611"/>
    <lineage>
        <taxon>Bacteria</taxon>
        <taxon>Bacillati</taxon>
        <taxon>Actinomycetota</taxon>
        <taxon>Thermoleophilia</taxon>
        <taxon>Solirubrobacterales</taxon>
        <taxon>Conexibacteraceae</taxon>
        <taxon>Conexibacter</taxon>
    </lineage>
</organism>
<dbReference type="PROSITE" id="PS50995">
    <property type="entry name" value="HTH_MARR_2"/>
    <property type="match status" value="1"/>
</dbReference>